<dbReference type="AlphaFoldDB" id="A0A8S1EMP4"/>
<keyword evidence="9" id="KW-0829">Tyrosine-protein kinase</keyword>
<keyword evidence="5 11" id="KW-0547">Nucleotide-binding</keyword>
<evidence type="ECO:0000313" key="15">
    <source>
        <dbReference type="EMBL" id="CAB3400602.1"/>
    </source>
</evidence>
<evidence type="ECO:0000256" key="9">
    <source>
        <dbReference type="ARBA" id="ARBA00023137"/>
    </source>
</evidence>
<dbReference type="GO" id="GO:0016477">
    <property type="term" value="P:cell migration"/>
    <property type="evidence" value="ECO:0007669"/>
    <property type="project" value="TreeGrafter"/>
</dbReference>
<dbReference type="CDD" id="cd00192">
    <property type="entry name" value="PTKc"/>
    <property type="match status" value="1"/>
</dbReference>
<dbReference type="InterPro" id="IPR015943">
    <property type="entry name" value="WD40/YVTN_repeat-like_dom_sf"/>
</dbReference>
<evidence type="ECO:0000256" key="11">
    <source>
        <dbReference type="PROSITE-ProRule" id="PRU10141"/>
    </source>
</evidence>
<feature type="binding site" evidence="11">
    <location>
        <position position="716"/>
    </location>
    <ligand>
        <name>ATP</name>
        <dbReference type="ChEBI" id="CHEBI:30616"/>
    </ligand>
</feature>
<dbReference type="SMART" id="SM00219">
    <property type="entry name" value="TyrKc"/>
    <property type="match status" value="1"/>
</dbReference>
<dbReference type="Pfam" id="PF07714">
    <property type="entry name" value="PK_Tyr_Ser-Thr"/>
    <property type="match status" value="1"/>
</dbReference>
<evidence type="ECO:0000256" key="3">
    <source>
        <dbReference type="ARBA" id="ARBA00011902"/>
    </source>
</evidence>
<comment type="catalytic activity">
    <reaction evidence="10">
        <text>L-tyrosyl-[protein] + ATP = O-phospho-L-tyrosyl-[protein] + ADP + H(+)</text>
        <dbReference type="Rhea" id="RHEA:10596"/>
        <dbReference type="Rhea" id="RHEA-COMP:10136"/>
        <dbReference type="Rhea" id="RHEA-COMP:20101"/>
        <dbReference type="ChEBI" id="CHEBI:15378"/>
        <dbReference type="ChEBI" id="CHEBI:30616"/>
        <dbReference type="ChEBI" id="CHEBI:46858"/>
        <dbReference type="ChEBI" id="CHEBI:61978"/>
        <dbReference type="ChEBI" id="CHEBI:456216"/>
        <dbReference type="EC" id="2.7.10.1"/>
    </reaction>
</comment>
<dbReference type="Proteomes" id="UP000494206">
    <property type="component" value="Unassembled WGS sequence"/>
</dbReference>
<evidence type="ECO:0000256" key="1">
    <source>
        <dbReference type="ARBA" id="ARBA00004167"/>
    </source>
</evidence>
<dbReference type="FunFam" id="1.10.510.10:FF:001512">
    <property type="entry name" value="Receptor tyrosine-protein kinase erbB-2"/>
    <property type="match status" value="1"/>
</dbReference>
<proteinExistence type="predicted"/>
<feature type="domain" description="Protein kinase" evidence="14">
    <location>
        <begin position="684"/>
        <end position="943"/>
    </location>
</feature>
<dbReference type="InterPro" id="IPR011009">
    <property type="entry name" value="Kinase-like_dom_sf"/>
</dbReference>
<dbReference type="Gene3D" id="2.130.10.10">
    <property type="entry name" value="YVTN repeat-like/Quinoprotein amine dehydrogenase"/>
    <property type="match status" value="1"/>
</dbReference>
<dbReference type="GO" id="GO:0061564">
    <property type="term" value="P:axon development"/>
    <property type="evidence" value="ECO:0007669"/>
    <property type="project" value="UniProtKB-ARBA"/>
</dbReference>
<evidence type="ECO:0000259" key="14">
    <source>
        <dbReference type="PROSITE" id="PS50011"/>
    </source>
</evidence>
<reference evidence="15 16" key="1">
    <citation type="submission" date="2020-04" db="EMBL/GenBank/DDBJ databases">
        <authorList>
            <person name="Laetsch R D."/>
            <person name="Stevens L."/>
            <person name="Kumar S."/>
            <person name="Blaxter L. M."/>
        </authorList>
    </citation>
    <scope>NUCLEOTIDE SEQUENCE [LARGE SCALE GENOMIC DNA]</scope>
</reference>
<gene>
    <name evidence="15" type="ORF">CBOVIS_LOCUS3503</name>
</gene>
<dbReference type="GO" id="GO:0005886">
    <property type="term" value="C:plasma membrane"/>
    <property type="evidence" value="ECO:0007669"/>
    <property type="project" value="TreeGrafter"/>
</dbReference>
<evidence type="ECO:0000313" key="16">
    <source>
        <dbReference type="Proteomes" id="UP000494206"/>
    </source>
</evidence>
<keyword evidence="6" id="KW-0418">Kinase</keyword>
<dbReference type="InterPro" id="IPR000719">
    <property type="entry name" value="Prot_kinase_dom"/>
</dbReference>
<dbReference type="InterPro" id="IPR050122">
    <property type="entry name" value="RTK"/>
</dbReference>
<dbReference type="PANTHER" id="PTHR24416:SF633">
    <property type="entry name" value="TYROSINE-PROTEIN KINASE RECEPTOR SVH-2"/>
    <property type="match status" value="1"/>
</dbReference>
<dbReference type="InterPro" id="IPR008266">
    <property type="entry name" value="Tyr_kinase_AS"/>
</dbReference>
<keyword evidence="12" id="KW-1133">Transmembrane helix</keyword>
<protein>
    <recommendedName>
        <fullName evidence="3">receptor protein-tyrosine kinase</fullName>
        <ecNumber evidence="3">2.7.10.1</ecNumber>
    </recommendedName>
</protein>
<organism evidence="15 16">
    <name type="scientific">Caenorhabditis bovis</name>
    <dbReference type="NCBI Taxonomy" id="2654633"/>
    <lineage>
        <taxon>Eukaryota</taxon>
        <taxon>Metazoa</taxon>
        <taxon>Ecdysozoa</taxon>
        <taxon>Nematoda</taxon>
        <taxon>Chromadorea</taxon>
        <taxon>Rhabditida</taxon>
        <taxon>Rhabditina</taxon>
        <taxon>Rhabditomorpha</taxon>
        <taxon>Rhabditoidea</taxon>
        <taxon>Rhabditidae</taxon>
        <taxon>Peloderinae</taxon>
        <taxon>Caenorhabditis</taxon>
    </lineage>
</organism>
<dbReference type="InterPro" id="IPR017441">
    <property type="entry name" value="Protein_kinase_ATP_BS"/>
</dbReference>
<comment type="subcellular location">
    <subcellularLocation>
        <location evidence="2">Endomembrane system</location>
    </subcellularLocation>
    <subcellularLocation>
        <location evidence="1">Membrane</location>
        <topology evidence="1">Single-pass membrane protein</topology>
    </subcellularLocation>
</comment>
<dbReference type="PROSITE" id="PS50011">
    <property type="entry name" value="PROTEIN_KINASE_DOM"/>
    <property type="match status" value="1"/>
</dbReference>
<dbReference type="GO" id="GO:0012505">
    <property type="term" value="C:endomembrane system"/>
    <property type="evidence" value="ECO:0007669"/>
    <property type="project" value="UniProtKB-SubCell"/>
</dbReference>
<evidence type="ECO:0000256" key="4">
    <source>
        <dbReference type="ARBA" id="ARBA00022679"/>
    </source>
</evidence>
<accession>A0A8S1EMP4</accession>
<evidence type="ECO:0000256" key="10">
    <source>
        <dbReference type="ARBA" id="ARBA00051243"/>
    </source>
</evidence>
<keyword evidence="7 11" id="KW-0067">ATP-binding</keyword>
<dbReference type="Gene3D" id="1.10.510.10">
    <property type="entry name" value="Transferase(Phosphotransferase) domain 1"/>
    <property type="match status" value="1"/>
</dbReference>
<dbReference type="OrthoDB" id="546826at2759"/>
<dbReference type="GO" id="GO:0007169">
    <property type="term" value="P:cell surface receptor protein tyrosine kinase signaling pathway"/>
    <property type="evidence" value="ECO:0007669"/>
    <property type="project" value="TreeGrafter"/>
</dbReference>
<evidence type="ECO:0000256" key="8">
    <source>
        <dbReference type="ARBA" id="ARBA00023136"/>
    </source>
</evidence>
<keyword evidence="13" id="KW-0732">Signal</keyword>
<dbReference type="SUPFAM" id="SSF56112">
    <property type="entry name" value="Protein kinase-like (PK-like)"/>
    <property type="match status" value="1"/>
</dbReference>
<evidence type="ECO:0000256" key="13">
    <source>
        <dbReference type="SAM" id="SignalP"/>
    </source>
</evidence>
<evidence type="ECO:0000256" key="5">
    <source>
        <dbReference type="ARBA" id="ARBA00022741"/>
    </source>
</evidence>
<keyword evidence="4" id="KW-0808">Transferase</keyword>
<dbReference type="EMBL" id="CADEPM010000002">
    <property type="protein sequence ID" value="CAB3400602.1"/>
    <property type="molecule type" value="Genomic_DNA"/>
</dbReference>
<dbReference type="PROSITE" id="PS00107">
    <property type="entry name" value="PROTEIN_KINASE_ATP"/>
    <property type="match status" value="1"/>
</dbReference>
<dbReference type="SUPFAM" id="SSF101912">
    <property type="entry name" value="Sema domain"/>
    <property type="match status" value="1"/>
</dbReference>
<dbReference type="PRINTS" id="PR00109">
    <property type="entry name" value="TYRKINASE"/>
</dbReference>
<dbReference type="EC" id="2.7.10.1" evidence="3"/>
<evidence type="ECO:0000256" key="6">
    <source>
        <dbReference type="ARBA" id="ARBA00022777"/>
    </source>
</evidence>
<dbReference type="InterPro" id="IPR001245">
    <property type="entry name" value="Ser-Thr/Tyr_kinase_cat_dom"/>
</dbReference>
<keyword evidence="8 12" id="KW-0472">Membrane</keyword>
<keyword evidence="16" id="KW-1185">Reference proteome</keyword>
<evidence type="ECO:0000256" key="2">
    <source>
        <dbReference type="ARBA" id="ARBA00004308"/>
    </source>
</evidence>
<feature type="signal peptide" evidence="13">
    <location>
        <begin position="1"/>
        <end position="18"/>
    </location>
</feature>
<dbReference type="InterPro" id="IPR036352">
    <property type="entry name" value="Semap_dom_sf"/>
</dbReference>
<feature type="chain" id="PRO_5035812678" description="receptor protein-tyrosine kinase" evidence="13">
    <location>
        <begin position="19"/>
        <end position="969"/>
    </location>
</feature>
<comment type="caution">
    <text evidence="15">The sequence shown here is derived from an EMBL/GenBank/DDBJ whole genome shotgun (WGS) entry which is preliminary data.</text>
</comment>
<dbReference type="GO" id="GO:0048680">
    <property type="term" value="P:positive regulation of axon regeneration"/>
    <property type="evidence" value="ECO:0007669"/>
    <property type="project" value="UniProtKB-ARBA"/>
</dbReference>
<dbReference type="PANTHER" id="PTHR24416">
    <property type="entry name" value="TYROSINE-PROTEIN KINASE RECEPTOR"/>
    <property type="match status" value="1"/>
</dbReference>
<dbReference type="PROSITE" id="PS00109">
    <property type="entry name" value="PROTEIN_KINASE_TYR"/>
    <property type="match status" value="1"/>
</dbReference>
<dbReference type="InterPro" id="IPR020635">
    <property type="entry name" value="Tyr_kinase_cat_dom"/>
</dbReference>
<dbReference type="GO" id="GO:0005524">
    <property type="term" value="F:ATP binding"/>
    <property type="evidence" value="ECO:0007669"/>
    <property type="project" value="UniProtKB-UniRule"/>
</dbReference>
<keyword evidence="12" id="KW-0812">Transmembrane</keyword>
<name>A0A8S1EMP4_9PELO</name>
<sequence length="969" mass="110380">MIVSSLFVLLSLIGSIKSTSTGLRNNVFLTGSETQDTVLAISKGYGYFVVGTKSRIKFFTDEELRKFVGEVNLRFVHRSKFLELKILSKSEVFYCDTVECGLCTYSGKSSSCSKIVDPDSEIKEIKSAVVVKIENSELLMLRISFIDTSDNEKAMIFQFKAQDNGIIQPNTMALDAPFITENENLIGFERNGYIYYVGSSLQPYEPVALLHDTSINVKYVKMIRICASDQSEQLASKMTIPLSCDVESSDDNYLNNDNLNSTAQAAQYDIDKGYLTVVLRRDRSREYLVCGFQMSLIEKRFDSNWNICQETSLSSSEAGPVLKNCDLHMATGKNYLYGWLEDYRPLMGELLIRIKENNHIDRISSIVDDGPAYFVTLSKDLSPRLVRISAAKNSLVQFHYEKPMQKSDKFSILKMSNILPIRVLYIENEEIRILAATCRDMYSSCENLKFGGWSDPLQCAWCTDTEPFHVISQQERSQCSSYLTHFCPPDVNEIKVMKFTNGSGFTLYGNRFAGIENPRIIACDAPCDIHLFEDSRVNCFIKKGHDVSNDCNELSLTGDMGPNKDYTLSFEYKDDKDTQTDLAGLGVMRSSESVSSRSWKAAVAVLSVIFIIFVVALIVYFMRNRMSRIKAHVRKPNGLSKVENDYALEHLPGRISNVHAAENYVNIFSAYPKDIKIDFKNIKIDTMRELGHGNFGVVYAGIYKCLDGRKQAVACKYMKEGSIREFYEEARIMTNFNHPHVLKLIGIALDDKTLAPVAITELMQNGDLQSYIQDVDHHITLRMLLRFAIEIAQGMEHIHEKGFVHRDLATRNCMLDDNFSVKIADFGLCRPLNEGTHLYEPNNMFRNLPIKWMPPEIEHQLFGYSTDVWSYGVLLWELFTRGNIPYANIETGHLLTYLQQGHRMSKPQYCPDKLYNEAILECWQADPQSRPSFTQLVGLRCYFEANEKSVRNVTLYCPMKMTMNILPDL</sequence>
<evidence type="ECO:0000256" key="12">
    <source>
        <dbReference type="SAM" id="Phobius"/>
    </source>
</evidence>
<dbReference type="GO" id="GO:0043235">
    <property type="term" value="C:receptor complex"/>
    <property type="evidence" value="ECO:0007669"/>
    <property type="project" value="TreeGrafter"/>
</dbReference>
<evidence type="ECO:0000256" key="7">
    <source>
        <dbReference type="ARBA" id="ARBA00022840"/>
    </source>
</evidence>
<dbReference type="GO" id="GO:0004714">
    <property type="term" value="F:transmembrane receptor protein tyrosine kinase activity"/>
    <property type="evidence" value="ECO:0007669"/>
    <property type="project" value="UniProtKB-EC"/>
</dbReference>
<feature type="transmembrane region" description="Helical" evidence="12">
    <location>
        <begin position="599"/>
        <end position="622"/>
    </location>
</feature>